<keyword evidence="6" id="KW-1185">Reference proteome</keyword>
<dbReference type="PANTHER" id="PTHR10426">
    <property type="entry name" value="STRICTOSIDINE SYNTHASE-RELATED"/>
    <property type="match status" value="1"/>
</dbReference>
<dbReference type="PANTHER" id="PTHR10426:SF88">
    <property type="entry name" value="ADIPOCYTE PLASMA MEMBRANE-ASSOCIATED PROTEIN HEMOMUCIN-RELATED"/>
    <property type="match status" value="1"/>
</dbReference>
<comment type="similarity">
    <text evidence="1">Belongs to the strictosidine synthase family.</text>
</comment>
<dbReference type="InterPro" id="IPR018119">
    <property type="entry name" value="Strictosidine_synth_cons-reg"/>
</dbReference>
<evidence type="ECO:0000313" key="5">
    <source>
        <dbReference type="EMBL" id="VVC91545.1"/>
    </source>
</evidence>
<name>A0A5E4PZS9_9NEOP</name>
<sequence length="242" mass="26730">MQKLYKSELVGPEAFHLWKNEIYTSLATGEIVKFSTEGHLTFVTKIGKKCDAYLGIWRVDLRNDNQEMLVSPHIPINGKTPKLFNSVALDKNDGLYWTDSSTEYHLNDGVFASISDPSGRLIYYNFSTKENKVLIDNLWFPNGIIISPDHSFIVGTFGSAGMFSPGVSGIILADWSGNIFAAYYNSDGSVSHISDAIVYNDTLLIGSPSAQYIGAVPAPDLLKKAYLSKDVNISEKESKTNE</sequence>
<evidence type="ECO:0000259" key="4">
    <source>
        <dbReference type="Pfam" id="PF03088"/>
    </source>
</evidence>
<dbReference type="Proteomes" id="UP000324832">
    <property type="component" value="Unassembled WGS sequence"/>
</dbReference>
<feature type="domain" description="Strictosidine synthase conserved region" evidence="4">
    <location>
        <begin position="85"/>
        <end position="154"/>
    </location>
</feature>
<gene>
    <name evidence="5" type="ORF">LSINAPIS_LOCUS4193</name>
</gene>
<dbReference type="Pfam" id="PF03088">
    <property type="entry name" value="Str_synth"/>
    <property type="match status" value="1"/>
</dbReference>
<organism evidence="5 6">
    <name type="scientific">Leptidea sinapis</name>
    <dbReference type="NCBI Taxonomy" id="189913"/>
    <lineage>
        <taxon>Eukaryota</taxon>
        <taxon>Metazoa</taxon>
        <taxon>Ecdysozoa</taxon>
        <taxon>Arthropoda</taxon>
        <taxon>Hexapoda</taxon>
        <taxon>Insecta</taxon>
        <taxon>Pterygota</taxon>
        <taxon>Neoptera</taxon>
        <taxon>Endopterygota</taxon>
        <taxon>Lepidoptera</taxon>
        <taxon>Glossata</taxon>
        <taxon>Ditrysia</taxon>
        <taxon>Papilionoidea</taxon>
        <taxon>Pieridae</taxon>
        <taxon>Dismorphiinae</taxon>
        <taxon>Leptidea</taxon>
    </lineage>
</organism>
<evidence type="ECO:0000256" key="3">
    <source>
        <dbReference type="ARBA" id="ARBA00023180"/>
    </source>
</evidence>
<evidence type="ECO:0000256" key="2">
    <source>
        <dbReference type="ARBA" id="ARBA00022553"/>
    </source>
</evidence>
<reference evidence="5 6" key="1">
    <citation type="submission" date="2017-07" db="EMBL/GenBank/DDBJ databases">
        <authorList>
            <person name="Talla V."/>
            <person name="Backstrom N."/>
        </authorList>
    </citation>
    <scope>NUCLEOTIDE SEQUENCE [LARGE SCALE GENOMIC DNA]</scope>
</reference>
<dbReference type="AlphaFoldDB" id="A0A5E4PZS9"/>
<protein>
    <recommendedName>
        <fullName evidence="4">Strictosidine synthase conserved region domain-containing protein</fullName>
    </recommendedName>
</protein>
<accession>A0A5E4PZS9</accession>
<dbReference type="GO" id="GO:0012505">
    <property type="term" value="C:endomembrane system"/>
    <property type="evidence" value="ECO:0007669"/>
    <property type="project" value="TreeGrafter"/>
</dbReference>
<dbReference type="InterPro" id="IPR011042">
    <property type="entry name" value="6-blade_b-propeller_TolB-like"/>
</dbReference>
<evidence type="ECO:0000256" key="1">
    <source>
        <dbReference type="ARBA" id="ARBA00009191"/>
    </source>
</evidence>
<dbReference type="EMBL" id="FZQP02001081">
    <property type="protein sequence ID" value="VVC91545.1"/>
    <property type="molecule type" value="Genomic_DNA"/>
</dbReference>
<keyword evidence="3" id="KW-0325">Glycoprotein</keyword>
<dbReference type="SUPFAM" id="SSF63829">
    <property type="entry name" value="Calcium-dependent phosphotriesterase"/>
    <property type="match status" value="1"/>
</dbReference>
<proteinExistence type="inferred from homology"/>
<keyword evidence="2" id="KW-0597">Phosphoprotein</keyword>
<evidence type="ECO:0000313" key="6">
    <source>
        <dbReference type="Proteomes" id="UP000324832"/>
    </source>
</evidence>
<dbReference type="Gene3D" id="2.120.10.30">
    <property type="entry name" value="TolB, C-terminal domain"/>
    <property type="match status" value="1"/>
</dbReference>
<dbReference type="GO" id="GO:0016787">
    <property type="term" value="F:hydrolase activity"/>
    <property type="evidence" value="ECO:0007669"/>
    <property type="project" value="TreeGrafter"/>
</dbReference>